<protein>
    <submittedName>
        <fullName evidence="2">Uncharacterized protein</fullName>
    </submittedName>
</protein>
<reference evidence="2" key="1">
    <citation type="journal article" date="2023" name="Science">
        <title>Genome structures resolve the early diversification of teleost fishes.</title>
        <authorList>
            <person name="Parey E."/>
            <person name="Louis A."/>
            <person name="Montfort J."/>
            <person name="Bouchez O."/>
            <person name="Roques C."/>
            <person name="Iampietro C."/>
            <person name="Lluch J."/>
            <person name="Castinel A."/>
            <person name="Donnadieu C."/>
            <person name="Desvignes T."/>
            <person name="Floi Bucao C."/>
            <person name="Jouanno E."/>
            <person name="Wen M."/>
            <person name="Mejri S."/>
            <person name="Dirks R."/>
            <person name="Jansen H."/>
            <person name="Henkel C."/>
            <person name="Chen W.J."/>
            <person name="Zahm M."/>
            <person name="Cabau C."/>
            <person name="Klopp C."/>
            <person name="Thompson A.W."/>
            <person name="Robinson-Rechavi M."/>
            <person name="Braasch I."/>
            <person name="Lecointre G."/>
            <person name="Bobe J."/>
            <person name="Postlethwait J.H."/>
            <person name="Berthelot C."/>
            <person name="Roest Crollius H."/>
            <person name="Guiguen Y."/>
        </authorList>
    </citation>
    <scope>NUCLEOTIDE SEQUENCE</scope>
    <source>
        <strain evidence="2">WJC10195</strain>
    </source>
</reference>
<dbReference type="AlphaFoldDB" id="A0A9Q1F9S4"/>
<sequence>MAGVQLIKKLPGAGGVMEREAGALCRERDTDQEPGSHGTEQVQARPALRGRKRPKLKRKLPRHSASICSMLPIFLEAMTHRSSGHCCCQTGPVDLHTCRRLASRIKRTRTKEEYRGPTQTGDAVFFTNYIFTQSLASRELQLPSYTPAACSLDYVQHAPTEGFPAVTCDRTASLRSHAFRPCLYGHTRTAVFRCGHIFPVLFTVTPP</sequence>
<dbReference type="Proteomes" id="UP001152622">
    <property type="component" value="Chromosome 7"/>
</dbReference>
<feature type="compositionally biased region" description="Basic and acidic residues" evidence="1">
    <location>
        <begin position="20"/>
        <end position="31"/>
    </location>
</feature>
<organism evidence="2 3">
    <name type="scientific">Synaphobranchus kaupii</name>
    <name type="common">Kaup's arrowtooth eel</name>
    <dbReference type="NCBI Taxonomy" id="118154"/>
    <lineage>
        <taxon>Eukaryota</taxon>
        <taxon>Metazoa</taxon>
        <taxon>Chordata</taxon>
        <taxon>Craniata</taxon>
        <taxon>Vertebrata</taxon>
        <taxon>Euteleostomi</taxon>
        <taxon>Actinopterygii</taxon>
        <taxon>Neopterygii</taxon>
        <taxon>Teleostei</taxon>
        <taxon>Anguilliformes</taxon>
        <taxon>Synaphobranchidae</taxon>
        <taxon>Synaphobranchus</taxon>
    </lineage>
</organism>
<feature type="region of interest" description="Disordered" evidence="1">
    <location>
        <begin position="20"/>
        <end position="60"/>
    </location>
</feature>
<evidence type="ECO:0000313" key="3">
    <source>
        <dbReference type="Proteomes" id="UP001152622"/>
    </source>
</evidence>
<evidence type="ECO:0000313" key="2">
    <source>
        <dbReference type="EMBL" id="KAJ8354054.1"/>
    </source>
</evidence>
<feature type="compositionally biased region" description="Basic residues" evidence="1">
    <location>
        <begin position="48"/>
        <end position="60"/>
    </location>
</feature>
<comment type="caution">
    <text evidence="2">The sequence shown here is derived from an EMBL/GenBank/DDBJ whole genome shotgun (WGS) entry which is preliminary data.</text>
</comment>
<dbReference type="EMBL" id="JAINUF010000007">
    <property type="protein sequence ID" value="KAJ8354054.1"/>
    <property type="molecule type" value="Genomic_DNA"/>
</dbReference>
<accession>A0A9Q1F9S4</accession>
<keyword evidence="3" id="KW-1185">Reference proteome</keyword>
<name>A0A9Q1F9S4_SYNKA</name>
<gene>
    <name evidence="2" type="ORF">SKAU_G00216210</name>
</gene>
<dbReference type="OrthoDB" id="10591081at2759"/>
<evidence type="ECO:0000256" key="1">
    <source>
        <dbReference type="SAM" id="MobiDB-lite"/>
    </source>
</evidence>
<proteinExistence type="predicted"/>